<dbReference type="GeneID" id="81594116"/>
<evidence type="ECO:0000256" key="2">
    <source>
        <dbReference type="ARBA" id="ARBA00023002"/>
    </source>
</evidence>
<organism evidence="3 4">
    <name type="scientific">Penicillium daleae</name>
    <dbReference type="NCBI Taxonomy" id="63821"/>
    <lineage>
        <taxon>Eukaryota</taxon>
        <taxon>Fungi</taxon>
        <taxon>Dikarya</taxon>
        <taxon>Ascomycota</taxon>
        <taxon>Pezizomycotina</taxon>
        <taxon>Eurotiomycetes</taxon>
        <taxon>Eurotiomycetidae</taxon>
        <taxon>Eurotiales</taxon>
        <taxon>Aspergillaceae</taxon>
        <taxon>Penicillium</taxon>
    </lineage>
</organism>
<name>A0AAD6CG80_9EURO</name>
<dbReference type="Pfam" id="PF13561">
    <property type="entry name" value="adh_short_C2"/>
    <property type="match status" value="1"/>
</dbReference>
<sequence>MSSTSPIILVLGSGPNVGQHVARAFASRGYRVALTSRNPSEKNGTEQLHIQSDLSNPDCVSDVFSKVKQSLGIPSVVVYNAAAATRNDAENPLSLSQADFIRDFNVNTASVFAAAKLAAIGFSELPDTASKTFIYTGNILNTTIIAPLLSLGVGKSATAHIIHSAAAAYSDRGFKCVFFDSLNIVIIANVETPDFTMLMNANLMELQPMGILTDKRMANSTFTSPAEIHKVLGSRLLSRISVTKGFQINELCEY</sequence>
<comment type="similarity">
    <text evidence="1">Belongs to the short-chain dehydrogenases/reductases (SDR) family.</text>
</comment>
<dbReference type="RefSeq" id="XP_056771640.1">
    <property type="nucleotide sequence ID" value="XM_056903873.1"/>
</dbReference>
<protein>
    <recommendedName>
        <fullName evidence="5">NAD(P)-binding protein</fullName>
    </recommendedName>
</protein>
<dbReference type="Gene3D" id="3.40.50.720">
    <property type="entry name" value="NAD(P)-binding Rossmann-like Domain"/>
    <property type="match status" value="1"/>
</dbReference>
<evidence type="ECO:0008006" key="5">
    <source>
        <dbReference type="Google" id="ProtNLM"/>
    </source>
</evidence>
<gene>
    <name evidence="3" type="ORF">N7458_000479</name>
</gene>
<dbReference type="AlphaFoldDB" id="A0AAD6CG80"/>
<dbReference type="SUPFAM" id="SSF51735">
    <property type="entry name" value="NAD(P)-binding Rossmann-fold domains"/>
    <property type="match status" value="1"/>
</dbReference>
<dbReference type="GO" id="GO:0016491">
    <property type="term" value="F:oxidoreductase activity"/>
    <property type="evidence" value="ECO:0007669"/>
    <property type="project" value="UniProtKB-KW"/>
</dbReference>
<evidence type="ECO:0000256" key="1">
    <source>
        <dbReference type="ARBA" id="ARBA00006484"/>
    </source>
</evidence>
<dbReference type="EMBL" id="JAPVEA010000001">
    <property type="protein sequence ID" value="KAJ5464793.1"/>
    <property type="molecule type" value="Genomic_DNA"/>
</dbReference>
<dbReference type="PANTHER" id="PTHR43669:SF4">
    <property type="entry name" value="SHORT-CHAIN DEHYDROGENASE"/>
    <property type="match status" value="1"/>
</dbReference>
<proteinExistence type="inferred from homology"/>
<dbReference type="InterPro" id="IPR036291">
    <property type="entry name" value="NAD(P)-bd_dom_sf"/>
</dbReference>
<evidence type="ECO:0000313" key="4">
    <source>
        <dbReference type="Proteomes" id="UP001213681"/>
    </source>
</evidence>
<evidence type="ECO:0000313" key="3">
    <source>
        <dbReference type="EMBL" id="KAJ5464793.1"/>
    </source>
</evidence>
<keyword evidence="4" id="KW-1185">Reference proteome</keyword>
<comment type="caution">
    <text evidence="3">The sequence shown here is derived from an EMBL/GenBank/DDBJ whole genome shotgun (WGS) entry which is preliminary data.</text>
</comment>
<reference evidence="3" key="2">
    <citation type="journal article" date="2023" name="IMA Fungus">
        <title>Comparative genomic study of the Penicillium genus elucidates a diverse pangenome and 15 lateral gene transfer events.</title>
        <authorList>
            <person name="Petersen C."/>
            <person name="Sorensen T."/>
            <person name="Nielsen M.R."/>
            <person name="Sondergaard T.E."/>
            <person name="Sorensen J.L."/>
            <person name="Fitzpatrick D.A."/>
            <person name="Frisvad J.C."/>
            <person name="Nielsen K.L."/>
        </authorList>
    </citation>
    <scope>NUCLEOTIDE SEQUENCE</scope>
    <source>
        <strain evidence="3">IBT 16125</strain>
    </source>
</reference>
<accession>A0AAD6CG80</accession>
<dbReference type="PANTHER" id="PTHR43669">
    <property type="entry name" value="5-KETO-D-GLUCONATE 5-REDUCTASE"/>
    <property type="match status" value="1"/>
</dbReference>
<reference evidence="3" key="1">
    <citation type="submission" date="2022-12" db="EMBL/GenBank/DDBJ databases">
        <authorList>
            <person name="Petersen C."/>
        </authorList>
    </citation>
    <scope>NUCLEOTIDE SEQUENCE</scope>
    <source>
        <strain evidence="3">IBT 16125</strain>
    </source>
</reference>
<dbReference type="InterPro" id="IPR002347">
    <property type="entry name" value="SDR_fam"/>
</dbReference>
<dbReference type="Proteomes" id="UP001213681">
    <property type="component" value="Unassembled WGS sequence"/>
</dbReference>
<keyword evidence="2" id="KW-0560">Oxidoreductase</keyword>